<organism evidence="7 8">
    <name type="scientific">Vagococcus teuberi</name>
    <dbReference type="NCBI Taxonomy" id="519472"/>
    <lineage>
        <taxon>Bacteria</taxon>
        <taxon>Bacillati</taxon>
        <taxon>Bacillota</taxon>
        <taxon>Bacilli</taxon>
        <taxon>Lactobacillales</taxon>
        <taxon>Enterococcaceae</taxon>
        <taxon>Vagococcus</taxon>
    </lineage>
</organism>
<reference evidence="7 8" key="1">
    <citation type="submission" date="2016-09" db="EMBL/GenBank/DDBJ databases">
        <title>Vagococcus teuberi sp. nov., isolated from the Malian artisanal sour milk fene.</title>
        <authorList>
            <person name="Wullschleger S."/>
            <person name="Seifert C."/>
            <person name="Baumgartner S."/>
            <person name="Lacroix C."/>
            <person name="Bonfoh B."/>
            <person name="Stevens M.J."/>
            <person name="Meile L."/>
        </authorList>
    </citation>
    <scope>NUCLEOTIDE SEQUENCE [LARGE SCALE GENOMIC DNA]</scope>
    <source>
        <strain evidence="7 8">DSM 21459</strain>
    </source>
</reference>
<comment type="subcellular location">
    <subcellularLocation>
        <location evidence="1">Cell membrane</location>
        <topology evidence="1">Multi-pass membrane protein</topology>
    </subcellularLocation>
</comment>
<evidence type="ECO:0000256" key="4">
    <source>
        <dbReference type="ARBA" id="ARBA00022989"/>
    </source>
</evidence>
<dbReference type="Proteomes" id="UP000191200">
    <property type="component" value="Chromosome"/>
</dbReference>
<sequence>MEKKVYSFLHQAFIFAAIMLISKGIAYVLPIPMPASVVGLILLFVALSTNIVKLEQVEGLGTSLTGIISFLFVPSGISLYNSLDILKVYGVPIFAVIFIATFVILAVTGWSASYLLGVKEKSGAKERKLAFLKKQQLEEVQR</sequence>
<evidence type="ECO:0000256" key="3">
    <source>
        <dbReference type="ARBA" id="ARBA00022692"/>
    </source>
</evidence>
<dbReference type="STRING" id="519472.BHY08_02010"/>
<evidence type="ECO:0000256" key="2">
    <source>
        <dbReference type="ARBA" id="ARBA00022475"/>
    </source>
</evidence>
<dbReference type="PANTHER" id="PTHR33931">
    <property type="entry name" value="HOLIN-LIKE PROTEIN CIDA-RELATED"/>
    <property type="match status" value="1"/>
</dbReference>
<dbReference type="RefSeq" id="WP_071456278.1">
    <property type="nucleotide sequence ID" value="NZ_CP017267.1"/>
</dbReference>
<dbReference type="InterPro" id="IPR005538">
    <property type="entry name" value="LrgA/CidA"/>
</dbReference>
<evidence type="ECO:0000313" key="7">
    <source>
        <dbReference type="EMBL" id="APB30709.1"/>
    </source>
</evidence>
<feature type="transmembrane region" description="Helical" evidence="6">
    <location>
        <begin position="35"/>
        <end position="52"/>
    </location>
</feature>
<keyword evidence="2" id="KW-1003">Cell membrane</keyword>
<dbReference type="OrthoDB" id="3176438at2"/>
<feature type="transmembrane region" description="Helical" evidence="6">
    <location>
        <begin position="64"/>
        <end position="83"/>
    </location>
</feature>
<gene>
    <name evidence="7" type="ORF">BHY08_02010</name>
</gene>
<keyword evidence="4 6" id="KW-1133">Transmembrane helix</keyword>
<name>A0A1J0A442_9ENTE</name>
<accession>A0A1J0A442</accession>
<keyword evidence="5 6" id="KW-0472">Membrane</keyword>
<keyword evidence="8" id="KW-1185">Reference proteome</keyword>
<keyword evidence="3 6" id="KW-0812">Transmembrane</keyword>
<evidence type="ECO:0000256" key="5">
    <source>
        <dbReference type="ARBA" id="ARBA00023136"/>
    </source>
</evidence>
<dbReference type="AlphaFoldDB" id="A0A1J0A442"/>
<proteinExistence type="predicted"/>
<feature type="transmembrane region" description="Helical" evidence="6">
    <location>
        <begin position="12"/>
        <end position="29"/>
    </location>
</feature>
<dbReference type="PANTHER" id="PTHR33931:SF4">
    <property type="entry name" value="ANTIHOLIN-LIKE PROTEIN LRGA"/>
    <property type="match status" value="1"/>
</dbReference>
<dbReference type="GO" id="GO:0005886">
    <property type="term" value="C:plasma membrane"/>
    <property type="evidence" value="ECO:0007669"/>
    <property type="project" value="UniProtKB-SubCell"/>
</dbReference>
<evidence type="ECO:0000256" key="6">
    <source>
        <dbReference type="SAM" id="Phobius"/>
    </source>
</evidence>
<evidence type="ECO:0000256" key="1">
    <source>
        <dbReference type="ARBA" id="ARBA00004651"/>
    </source>
</evidence>
<feature type="transmembrane region" description="Helical" evidence="6">
    <location>
        <begin position="89"/>
        <end position="118"/>
    </location>
</feature>
<dbReference type="NCBIfam" id="NF003155">
    <property type="entry name" value="PRK04125.1"/>
    <property type="match status" value="1"/>
</dbReference>
<dbReference type="EMBL" id="CP017267">
    <property type="protein sequence ID" value="APB30709.1"/>
    <property type="molecule type" value="Genomic_DNA"/>
</dbReference>
<dbReference type="Pfam" id="PF03788">
    <property type="entry name" value="LrgA"/>
    <property type="match status" value="1"/>
</dbReference>
<dbReference type="KEGG" id="vte:BHY08_02010"/>
<evidence type="ECO:0000313" key="8">
    <source>
        <dbReference type="Proteomes" id="UP000191200"/>
    </source>
</evidence>
<protein>
    <submittedName>
        <fullName evidence="7">Antiholin LrgA</fullName>
    </submittedName>
</protein>